<accession>A0ABW6PPA5</accession>
<feature type="signal peptide" evidence="2">
    <location>
        <begin position="1"/>
        <end position="24"/>
    </location>
</feature>
<dbReference type="InterPro" id="IPR023365">
    <property type="entry name" value="Sortase_dom-sf"/>
</dbReference>
<organism evidence="3 4">
    <name type="scientific">Nocardia thailandica</name>
    <dbReference type="NCBI Taxonomy" id="257275"/>
    <lineage>
        <taxon>Bacteria</taxon>
        <taxon>Bacillati</taxon>
        <taxon>Actinomycetota</taxon>
        <taxon>Actinomycetes</taxon>
        <taxon>Mycobacteriales</taxon>
        <taxon>Nocardiaceae</taxon>
        <taxon>Nocardia</taxon>
    </lineage>
</organism>
<protein>
    <submittedName>
        <fullName evidence="3">Class F sortase</fullName>
    </submittedName>
</protein>
<keyword evidence="1" id="KW-0378">Hydrolase</keyword>
<evidence type="ECO:0000256" key="1">
    <source>
        <dbReference type="ARBA" id="ARBA00022801"/>
    </source>
</evidence>
<dbReference type="EMBL" id="JBIAMX010000008">
    <property type="protein sequence ID" value="MFF0544163.1"/>
    <property type="molecule type" value="Genomic_DNA"/>
</dbReference>
<name>A0ABW6PPA5_9NOCA</name>
<dbReference type="Gene3D" id="2.40.260.10">
    <property type="entry name" value="Sortase"/>
    <property type="match status" value="1"/>
</dbReference>
<dbReference type="Proteomes" id="UP001601444">
    <property type="component" value="Unassembled WGS sequence"/>
</dbReference>
<proteinExistence type="predicted"/>
<sequence>MTRPHRRGVGYAVAGVAVAPVAVAAALFAAAGTAVPRQAAAPPGHADSALGSAPVAAVPMPRSEPVRVQVPGIGLDAAVVSGGTAADGSIAEPVDSAHASWFAPGPSPGEAGNAVVLGHVDSARGPAVFFRLGEVRAGDELTVTRADGSRARFVVDRTETIAKTDFPRDRVFAGDGTPRLRLITCGGAFDPGARRYLANVIVSATFVGAAAPRT</sequence>
<dbReference type="InterPro" id="IPR042001">
    <property type="entry name" value="Sortase_F"/>
</dbReference>
<dbReference type="RefSeq" id="WP_387700784.1">
    <property type="nucleotide sequence ID" value="NZ_JBIAMX010000008.1"/>
</dbReference>
<keyword evidence="2" id="KW-0732">Signal</keyword>
<comment type="caution">
    <text evidence="3">The sequence shown here is derived from an EMBL/GenBank/DDBJ whole genome shotgun (WGS) entry which is preliminary data.</text>
</comment>
<dbReference type="SUPFAM" id="SSF63817">
    <property type="entry name" value="Sortase"/>
    <property type="match status" value="1"/>
</dbReference>
<dbReference type="CDD" id="cd05829">
    <property type="entry name" value="Sortase_F"/>
    <property type="match status" value="1"/>
</dbReference>
<gene>
    <name evidence="3" type="ORF">ACFYTF_15140</name>
</gene>
<dbReference type="InterPro" id="IPR005754">
    <property type="entry name" value="Sortase"/>
</dbReference>
<evidence type="ECO:0000313" key="4">
    <source>
        <dbReference type="Proteomes" id="UP001601444"/>
    </source>
</evidence>
<keyword evidence="4" id="KW-1185">Reference proteome</keyword>
<evidence type="ECO:0000313" key="3">
    <source>
        <dbReference type="EMBL" id="MFF0544163.1"/>
    </source>
</evidence>
<dbReference type="Pfam" id="PF04203">
    <property type="entry name" value="Sortase"/>
    <property type="match status" value="1"/>
</dbReference>
<reference evidence="3 4" key="1">
    <citation type="submission" date="2024-10" db="EMBL/GenBank/DDBJ databases">
        <title>The Natural Products Discovery Center: Release of the First 8490 Sequenced Strains for Exploring Actinobacteria Biosynthetic Diversity.</title>
        <authorList>
            <person name="Kalkreuter E."/>
            <person name="Kautsar S.A."/>
            <person name="Yang D."/>
            <person name="Bader C.D."/>
            <person name="Teijaro C.N."/>
            <person name="Fluegel L."/>
            <person name="Davis C.M."/>
            <person name="Simpson J.R."/>
            <person name="Lauterbach L."/>
            <person name="Steele A.D."/>
            <person name="Gui C."/>
            <person name="Meng S."/>
            <person name="Li G."/>
            <person name="Viehrig K."/>
            <person name="Ye F."/>
            <person name="Su P."/>
            <person name="Kiefer A.F."/>
            <person name="Nichols A."/>
            <person name="Cepeda A.J."/>
            <person name="Yan W."/>
            <person name="Fan B."/>
            <person name="Jiang Y."/>
            <person name="Adhikari A."/>
            <person name="Zheng C.-J."/>
            <person name="Schuster L."/>
            <person name="Cowan T.M."/>
            <person name="Smanski M.J."/>
            <person name="Chevrette M.G."/>
            <person name="De Carvalho L.P.S."/>
            <person name="Shen B."/>
        </authorList>
    </citation>
    <scope>NUCLEOTIDE SEQUENCE [LARGE SCALE GENOMIC DNA]</scope>
    <source>
        <strain evidence="3 4">NPDC004045</strain>
    </source>
</reference>
<feature type="chain" id="PRO_5045183657" evidence="2">
    <location>
        <begin position="25"/>
        <end position="214"/>
    </location>
</feature>
<dbReference type="NCBIfam" id="NF033748">
    <property type="entry name" value="class_F_sortase"/>
    <property type="match status" value="1"/>
</dbReference>
<evidence type="ECO:0000256" key="2">
    <source>
        <dbReference type="SAM" id="SignalP"/>
    </source>
</evidence>